<dbReference type="AlphaFoldDB" id="A0A0E9RTD9"/>
<accession>A0A0E9RTD9</accession>
<dbReference type="EMBL" id="GBXM01076181">
    <property type="protein sequence ID" value="JAH32396.1"/>
    <property type="molecule type" value="Transcribed_RNA"/>
</dbReference>
<reference evidence="1" key="2">
    <citation type="journal article" date="2015" name="Fish Shellfish Immunol.">
        <title>Early steps in the European eel (Anguilla anguilla)-Vibrio vulnificus interaction in the gills: Role of the RtxA13 toxin.</title>
        <authorList>
            <person name="Callol A."/>
            <person name="Pajuelo D."/>
            <person name="Ebbesson L."/>
            <person name="Teles M."/>
            <person name="MacKenzie S."/>
            <person name="Amaro C."/>
        </authorList>
    </citation>
    <scope>NUCLEOTIDE SEQUENCE</scope>
</reference>
<name>A0A0E9RTD9_ANGAN</name>
<proteinExistence type="predicted"/>
<evidence type="ECO:0000313" key="1">
    <source>
        <dbReference type="EMBL" id="JAH32396.1"/>
    </source>
</evidence>
<reference evidence="1" key="1">
    <citation type="submission" date="2014-11" db="EMBL/GenBank/DDBJ databases">
        <authorList>
            <person name="Amaro Gonzalez C."/>
        </authorList>
    </citation>
    <scope>NUCLEOTIDE SEQUENCE</scope>
</reference>
<organism evidence="1">
    <name type="scientific">Anguilla anguilla</name>
    <name type="common">European freshwater eel</name>
    <name type="synonym">Muraena anguilla</name>
    <dbReference type="NCBI Taxonomy" id="7936"/>
    <lineage>
        <taxon>Eukaryota</taxon>
        <taxon>Metazoa</taxon>
        <taxon>Chordata</taxon>
        <taxon>Craniata</taxon>
        <taxon>Vertebrata</taxon>
        <taxon>Euteleostomi</taxon>
        <taxon>Actinopterygii</taxon>
        <taxon>Neopterygii</taxon>
        <taxon>Teleostei</taxon>
        <taxon>Anguilliformes</taxon>
        <taxon>Anguillidae</taxon>
        <taxon>Anguilla</taxon>
    </lineage>
</organism>
<protein>
    <submittedName>
        <fullName evidence="1">Uncharacterized protein</fullName>
    </submittedName>
</protein>
<sequence>MKKYWEVVPLHAVRTTMPNTLLSLTGSIPWLISSTTRKGQRLSSCRAMR</sequence>